<dbReference type="EMBL" id="JAGYPG010000002">
    <property type="protein sequence ID" value="MBS4195314.1"/>
    <property type="molecule type" value="Genomic_DNA"/>
</dbReference>
<accession>A0A942TFP5</accession>
<dbReference type="AlphaFoldDB" id="A0A942TFP5"/>
<organism evidence="1 2">
    <name type="scientific">Lederbergia citri</name>
    <dbReference type="NCBI Taxonomy" id="2833580"/>
    <lineage>
        <taxon>Bacteria</taxon>
        <taxon>Bacillati</taxon>
        <taxon>Bacillota</taxon>
        <taxon>Bacilli</taxon>
        <taxon>Bacillales</taxon>
        <taxon>Bacillaceae</taxon>
        <taxon>Lederbergia</taxon>
    </lineage>
</organism>
<name>A0A942TFP5_9BACI</name>
<comment type="caution">
    <text evidence="1">The sequence shown here is derived from an EMBL/GenBank/DDBJ whole genome shotgun (WGS) entry which is preliminary data.</text>
</comment>
<dbReference type="Proteomes" id="UP000681414">
    <property type="component" value="Unassembled WGS sequence"/>
</dbReference>
<gene>
    <name evidence="1" type="ORF">KHA97_09620</name>
</gene>
<proteinExistence type="predicted"/>
<reference evidence="1 2" key="1">
    <citation type="submission" date="2021-05" db="EMBL/GenBank/DDBJ databases">
        <title>Novel Bacillus species.</title>
        <authorList>
            <person name="Liu G."/>
        </authorList>
    </citation>
    <scope>NUCLEOTIDE SEQUENCE [LARGE SCALE GENOMIC DNA]</scope>
    <source>
        <strain evidence="2">FJAT-49780</strain>
    </source>
</reference>
<evidence type="ECO:0000313" key="2">
    <source>
        <dbReference type="Proteomes" id="UP000681414"/>
    </source>
</evidence>
<dbReference type="RefSeq" id="WP_213124542.1">
    <property type="nucleotide sequence ID" value="NZ_JAGYPG010000002.1"/>
</dbReference>
<sequence length="79" mass="9147">MFYYLINKVGDGTRNNPYRPDFDGAYVWNPDHICNTCGTYIIATSEQKEHLQEVTDIEQACEVRGLKQEEVINWFVGDS</sequence>
<evidence type="ECO:0000313" key="1">
    <source>
        <dbReference type="EMBL" id="MBS4195314.1"/>
    </source>
</evidence>
<protein>
    <submittedName>
        <fullName evidence="1">Uncharacterized protein</fullName>
    </submittedName>
</protein>
<keyword evidence="2" id="KW-1185">Reference proteome</keyword>